<keyword evidence="2" id="KW-1185">Reference proteome</keyword>
<evidence type="ECO:0000313" key="2">
    <source>
        <dbReference type="Proteomes" id="UP000188929"/>
    </source>
</evidence>
<dbReference type="OrthoDB" id="3666712at2"/>
<organism evidence="1 2">
    <name type="scientific">Pseudofrankia asymbiotica</name>
    <dbReference type="NCBI Taxonomy" id="1834516"/>
    <lineage>
        <taxon>Bacteria</taxon>
        <taxon>Bacillati</taxon>
        <taxon>Actinomycetota</taxon>
        <taxon>Actinomycetes</taxon>
        <taxon>Frankiales</taxon>
        <taxon>Frankiaceae</taxon>
        <taxon>Pseudofrankia</taxon>
    </lineage>
</organism>
<comment type="caution">
    <text evidence="1">The sequence shown here is derived from an EMBL/GenBank/DDBJ whole genome shotgun (WGS) entry which is preliminary data.</text>
</comment>
<proteinExistence type="predicted"/>
<dbReference type="RefSeq" id="WP_076819469.1">
    <property type="nucleotide sequence ID" value="NZ_MOMC01000050.1"/>
</dbReference>
<accession>A0A1V2I5L4</accession>
<dbReference type="Proteomes" id="UP000188929">
    <property type="component" value="Unassembled WGS sequence"/>
</dbReference>
<name>A0A1V2I5L4_9ACTN</name>
<reference evidence="2" key="1">
    <citation type="submission" date="2016-10" db="EMBL/GenBank/DDBJ databases">
        <title>Frankia sp. NRRL B-16386 Genome sequencing.</title>
        <authorList>
            <person name="Ghodhbane-Gtari F."/>
            <person name="Swanson E."/>
            <person name="Gueddou A."/>
            <person name="Hezbri K."/>
            <person name="Ktari K."/>
            <person name="Nouioui I."/>
            <person name="Morris K."/>
            <person name="Simpson S."/>
            <person name="Abebe-Akele F."/>
            <person name="Thomas K."/>
            <person name="Gtari M."/>
            <person name="Tisa L.S."/>
        </authorList>
    </citation>
    <scope>NUCLEOTIDE SEQUENCE [LARGE SCALE GENOMIC DNA]</scope>
    <source>
        <strain evidence="2">NRRL B-16386</strain>
    </source>
</reference>
<sequence>MREIGAAAAARFGYVSGSEVVTNLVNLPDGRVVRGTRLMRGNTARHAATEIASRISSRGGDISRIVTDGDLIYIASASETERREIFRAAMTLLAQGHAGTATLDFWLRAAYLLFQAPRKKRGADATIRTFLIAAGACLLEYLPRLIHDIDLLAYVQTEAQFVDELRTAQDSAGSLL</sequence>
<evidence type="ECO:0000313" key="1">
    <source>
        <dbReference type="EMBL" id="ONH26548.1"/>
    </source>
</evidence>
<protein>
    <submittedName>
        <fullName evidence="1">Uncharacterized protein</fullName>
    </submittedName>
</protein>
<gene>
    <name evidence="1" type="ORF">BL253_24075</name>
</gene>
<dbReference type="EMBL" id="MOMC01000050">
    <property type="protein sequence ID" value="ONH26548.1"/>
    <property type="molecule type" value="Genomic_DNA"/>
</dbReference>
<dbReference type="AlphaFoldDB" id="A0A1V2I5L4"/>